<keyword evidence="5" id="KW-1185">Reference proteome</keyword>
<dbReference type="InterPro" id="IPR036986">
    <property type="entry name" value="S4_RNA-bd_sf"/>
</dbReference>
<evidence type="ECO:0000256" key="1">
    <source>
        <dbReference type="PROSITE-ProRule" id="PRU00182"/>
    </source>
</evidence>
<dbReference type="Proteomes" id="UP000633263">
    <property type="component" value="Unassembled WGS sequence"/>
</dbReference>
<organism evidence="4 5">
    <name type="scientific">Halopseudomonas pertucinogena</name>
    <dbReference type="NCBI Taxonomy" id="86175"/>
    <lineage>
        <taxon>Bacteria</taxon>
        <taxon>Pseudomonadati</taxon>
        <taxon>Pseudomonadota</taxon>
        <taxon>Gammaproteobacteria</taxon>
        <taxon>Pseudomonadales</taxon>
        <taxon>Pseudomonadaceae</taxon>
        <taxon>Halopseudomonas</taxon>
    </lineage>
</organism>
<evidence type="ECO:0000259" key="3">
    <source>
        <dbReference type="SMART" id="SM00363"/>
    </source>
</evidence>
<feature type="compositionally biased region" description="Basic residues" evidence="2">
    <location>
        <begin position="142"/>
        <end position="151"/>
    </location>
</feature>
<dbReference type="Gene3D" id="3.10.290.10">
    <property type="entry name" value="RNA-binding S4 domain"/>
    <property type="match status" value="1"/>
</dbReference>
<dbReference type="PROSITE" id="PS50889">
    <property type="entry name" value="S4"/>
    <property type="match status" value="1"/>
</dbReference>
<keyword evidence="4" id="KW-0346">Stress response</keyword>
<comment type="caution">
    <text evidence="4">The sequence shown here is derived from an EMBL/GenBank/DDBJ whole genome shotgun (WGS) entry which is preliminary data.</text>
</comment>
<evidence type="ECO:0000256" key="2">
    <source>
        <dbReference type="SAM" id="MobiDB-lite"/>
    </source>
</evidence>
<evidence type="ECO:0000313" key="4">
    <source>
        <dbReference type="EMBL" id="GGJ01608.1"/>
    </source>
</evidence>
<gene>
    <name evidence="4" type="ORF">GCM10009083_18000</name>
</gene>
<dbReference type="CDD" id="cd00165">
    <property type="entry name" value="S4"/>
    <property type="match status" value="1"/>
</dbReference>
<feature type="region of interest" description="Disordered" evidence="2">
    <location>
        <begin position="121"/>
        <end position="159"/>
    </location>
</feature>
<accession>A0ABQ2CPY8</accession>
<proteinExistence type="predicted"/>
<dbReference type="EMBL" id="BMNN01000003">
    <property type="protein sequence ID" value="GGJ01608.1"/>
    <property type="molecule type" value="Genomic_DNA"/>
</dbReference>
<feature type="domain" description="RNA-binding S4" evidence="3">
    <location>
        <begin position="35"/>
        <end position="98"/>
    </location>
</feature>
<sequence length="159" mass="18412">MERMMDEEWPFNKLDTLLRLIAMQQEKIMSDDGKPRLDKWLWAARFFKTRGLAKAAIEGGKVHYAGERTKPSKEPRIGDELQIRQGYDQRTVVIKALSMVRRGAPEAQLLYEETAQSIARREEAAAQRKAAGPGLLISEHRPTKKQRRQIHRFKEQQGD</sequence>
<protein>
    <submittedName>
        <fullName evidence="4">Heat shock protein 15</fullName>
    </submittedName>
</protein>
<dbReference type="SMART" id="SM00363">
    <property type="entry name" value="S4"/>
    <property type="match status" value="1"/>
</dbReference>
<keyword evidence="1" id="KW-0694">RNA-binding</keyword>
<dbReference type="InterPro" id="IPR002942">
    <property type="entry name" value="S4_RNA-bd"/>
</dbReference>
<reference evidence="5" key="1">
    <citation type="journal article" date="2019" name="Int. J. Syst. Evol. Microbiol.">
        <title>The Global Catalogue of Microorganisms (GCM) 10K type strain sequencing project: providing services to taxonomists for standard genome sequencing and annotation.</title>
        <authorList>
            <consortium name="The Broad Institute Genomics Platform"/>
            <consortium name="The Broad Institute Genome Sequencing Center for Infectious Disease"/>
            <person name="Wu L."/>
            <person name="Ma J."/>
        </authorList>
    </citation>
    <scope>NUCLEOTIDE SEQUENCE [LARGE SCALE GENOMIC DNA]</scope>
    <source>
        <strain evidence="5">JCM 11590</strain>
    </source>
</reference>
<dbReference type="SUPFAM" id="SSF55174">
    <property type="entry name" value="Alpha-L RNA-binding motif"/>
    <property type="match status" value="1"/>
</dbReference>
<name>A0ABQ2CPY8_9GAMM</name>
<dbReference type="Pfam" id="PF01479">
    <property type="entry name" value="S4"/>
    <property type="match status" value="1"/>
</dbReference>
<evidence type="ECO:0000313" key="5">
    <source>
        <dbReference type="Proteomes" id="UP000633263"/>
    </source>
</evidence>